<evidence type="ECO:0000259" key="5">
    <source>
        <dbReference type="Pfam" id="PF00150"/>
    </source>
</evidence>
<dbReference type="EMBL" id="CAXHTA020000021">
    <property type="protein sequence ID" value="CAL5230042.1"/>
    <property type="molecule type" value="Genomic_DNA"/>
</dbReference>
<keyword evidence="3 4" id="KW-0326">Glycosidase</keyword>
<dbReference type="Gene3D" id="2.60.40.1180">
    <property type="entry name" value="Golgi alpha-mannosidase II"/>
    <property type="match status" value="1"/>
</dbReference>
<dbReference type="PROSITE" id="PS00659">
    <property type="entry name" value="GLYCOSYL_HYDROL_F5"/>
    <property type="match status" value="1"/>
</dbReference>
<keyword evidence="2 4" id="KW-0378">Hydrolase</keyword>
<evidence type="ECO:0000256" key="4">
    <source>
        <dbReference type="RuleBase" id="RU361153"/>
    </source>
</evidence>
<dbReference type="InterPro" id="IPR013780">
    <property type="entry name" value="Glyco_hydro_b"/>
</dbReference>
<evidence type="ECO:0000313" key="7">
    <source>
        <dbReference type="Proteomes" id="UP001497392"/>
    </source>
</evidence>
<feature type="domain" description="Glycoside hydrolase family 5" evidence="5">
    <location>
        <begin position="98"/>
        <end position="406"/>
    </location>
</feature>
<keyword evidence="7" id="KW-1185">Reference proteome</keyword>
<name>A0ABP1GFG5_9CHLO</name>
<dbReference type="SUPFAM" id="SSF51445">
    <property type="entry name" value="(Trans)glycosidases"/>
    <property type="match status" value="1"/>
</dbReference>
<organism evidence="6 7">
    <name type="scientific">Coccomyxa viridis</name>
    <dbReference type="NCBI Taxonomy" id="1274662"/>
    <lineage>
        <taxon>Eukaryota</taxon>
        <taxon>Viridiplantae</taxon>
        <taxon>Chlorophyta</taxon>
        <taxon>core chlorophytes</taxon>
        <taxon>Trebouxiophyceae</taxon>
        <taxon>Trebouxiophyceae incertae sedis</taxon>
        <taxon>Coccomyxaceae</taxon>
        <taxon>Coccomyxa</taxon>
    </lineage>
</organism>
<evidence type="ECO:0000256" key="3">
    <source>
        <dbReference type="ARBA" id="ARBA00023295"/>
    </source>
</evidence>
<evidence type="ECO:0000313" key="6">
    <source>
        <dbReference type="EMBL" id="CAL5230042.1"/>
    </source>
</evidence>
<protein>
    <submittedName>
        <fullName evidence="6">G13487 protein</fullName>
    </submittedName>
</protein>
<accession>A0ABP1GFG5</accession>
<dbReference type="PANTHER" id="PTHR31308:SF5">
    <property type="entry name" value="ERGOSTERYL-BETA-GLUCOSIDASE"/>
    <property type="match status" value="1"/>
</dbReference>
<dbReference type="InterPro" id="IPR017853">
    <property type="entry name" value="GH"/>
</dbReference>
<proteinExistence type="inferred from homology"/>
<dbReference type="Gene3D" id="3.20.20.80">
    <property type="entry name" value="Glycosidases"/>
    <property type="match status" value="1"/>
</dbReference>
<evidence type="ECO:0000256" key="1">
    <source>
        <dbReference type="ARBA" id="ARBA00005641"/>
    </source>
</evidence>
<reference evidence="6 7" key="1">
    <citation type="submission" date="2024-06" db="EMBL/GenBank/DDBJ databases">
        <authorList>
            <person name="Kraege A."/>
            <person name="Thomma B."/>
        </authorList>
    </citation>
    <scope>NUCLEOTIDE SEQUENCE [LARGE SCALE GENOMIC DNA]</scope>
</reference>
<dbReference type="PANTHER" id="PTHR31308">
    <property type="match status" value="1"/>
</dbReference>
<dbReference type="InterPro" id="IPR001547">
    <property type="entry name" value="Glyco_hydro_5"/>
</dbReference>
<comment type="caution">
    <text evidence="6">The sequence shown here is derived from an EMBL/GenBank/DDBJ whole genome shotgun (WGS) entry which is preliminary data.</text>
</comment>
<dbReference type="InterPro" id="IPR018087">
    <property type="entry name" value="Glyco_hydro_5_CS"/>
</dbReference>
<sequence length="532" mass="58351">MDRPGDASVATLHTVGQAIESAGLDDGLLTGIAQGPHIRSKTGDSGLLGTLLPGLVGPARSGLSGTIKAGPGPHFYDEYNRTVIMRGLNVLPSAKVPDFEPIKNLSTLDTIKPYGVNAVRLLFIWEAYETSPSVYDASYLAYYDGVIEYLWNSLGIRSIVDVHQDGLSRYLLRGCGDGFPKWWLLKAIDEGRLHEPKNGNGCVVWPAYEDEEAKNTSSPLYTVYQSFYSDHDGMKNDYFRLWDKLSSHYNSTPGVLGFDLFNEPLELPKDQSIIRVYDELVPLIRANFPTALIFSSPNVITGLGPIDYFPTEVPTYSNTAYAGHYYANQASKIVNASKECSNPGIFNQMNATKFAAATKWKAPWFVGEYGIGPYGCLKTGGPQAYIQSFYTTMNDLLLSGTQWDWAYWTEHTKDGFNGIDLSVVDESFNVRDNYVVWPYVQAFGGEPGAMHVNATARIFTASWTVTPELFLAGSPAIETGIFVPQPFFKATSWAGVKIKGSSGLTCSTSYDQISVTCIPSRAGSFSVTITPP</sequence>
<dbReference type="Pfam" id="PF00150">
    <property type="entry name" value="Cellulase"/>
    <property type="match status" value="1"/>
</dbReference>
<gene>
    <name evidence="6" type="primary">g13487</name>
    <name evidence="6" type="ORF">VP750_LOCUS11948</name>
</gene>
<evidence type="ECO:0000256" key="2">
    <source>
        <dbReference type="ARBA" id="ARBA00022801"/>
    </source>
</evidence>
<comment type="similarity">
    <text evidence="1 4">Belongs to the glycosyl hydrolase 5 (cellulase A) family.</text>
</comment>
<dbReference type="InterPro" id="IPR052066">
    <property type="entry name" value="Glycosphingolipid_Hydrolases"/>
</dbReference>
<dbReference type="Proteomes" id="UP001497392">
    <property type="component" value="Unassembled WGS sequence"/>
</dbReference>